<evidence type="ECO:0000256" key="6">
    <source>
        <dbReference type="ARBA" id="ARBA00047984"/>
    </source>
</evidence>
<dbReference type="PANTHER" id="PTHR47959">
    <property type="entry name" value="ATP-DEPENDENT RNA HELICASE RHLE-RELATED"/>
    <property type="match status" value="1"/>
</dbReference>
<dbReference type="Pfam" id="PF00271">
    <property type="entry name" value="Helicase_C"/>
    <property type="match status" value="1"/>
</dbReference>
<keyword evidence="2" id="KW-0547">Nucleotide-binding</keyword>
<evidence type="ECO:0000256" key="3">
    <source>
        <dbReference type="ARBA" id="ARBA00022801"/>
    </source>
</evidence>
<dbReference type="SUPFAM" id="SSF52540">
    <property type="entry name" value="P-loop containing nucleoside triphosphate hydrolases"/>
    <property type="match status" value="1"/>
</dbReference>
<evidence type="ECO:0000259" key="7">
    <source>
        <dbReference type="PROSITE" id="PS51194"/>
    </source>
</evidence>
<comment type="catalytic activity">
    <reaction evidence="6">
        <text>ATP + H2O = ADP + phosphate + H(+)</text>
        <dbReference type="Rhea" id="RHEA:13065"/>
        <dbReference type="ChEBI" id="CHEBI:15377"/>
        <dbReference type="ChEBI" id="CHEBI:15378"/>
        <dbReference type="ChEBI" id="CHEBI:30616"/>
        <dbReference type="ChEBI" id="CHEBI:43474"/>
        <dbReference type="ChEBI" id="CHEBI:456216"/>
        <dbReference type="EC" id="3.6.4.13"/>
    </reaction>
</comment>
<name>A0ABR3ETM7_9AGAR</name>
<gene>
    <name evidence="8" type="ORF">V5O48_015743</name>
</gene>
<evidence type="ECO:0000256" key="5">
    <source>
        <dbReference type="ARBA" id="ARBA00022840"/>
    </source>
</evidence>
<dbReference type="EC" id="3.6.4.13" evidence="1"/>
<sequence>MSATLPACVRRDVLSRLQFGDNYAYINVGNDHSNVSLAVRAMQHPRSSFKDLNFIVPNGFAEASQIPKTFLYADNVVRGVDLEDHLIELLSPHLRSSGIIRTYSAAYTDQYRAKAIEQFREGVVRILICTNTAGMGCDLPDIELVMQWKLPKTVSSFIQRAGRAARAPSGVGLAVLLVERSAYAKSVTTLDNCAVAAKVQGEKGTGKGKAKGKKMKTMSAKEAKAHAVACGVNHSAYGGESDQVYVKDEPPLNKDMEDEGLLVLIQTGICRRRVLTKVFKNNESYEYKSNECGTETHQGSQPPVYPAAISVTPLYLTESALPRWPRRTKHDKL</sequence>
<dbReference type="PROSITE" id="PS51194">
    <property type="entry name" value="HELICASE_CTER"/>
    <property type="match status" value="1"/>
</dbReference>
<comment type="caution">
    <text evidence="8">The sequence shown here is derived from an EMBL/GenBank/DDBJ whole genome shotgun (WGS) entry which is preliminary data.</text>
</comment>
<keyword evidence="5" id="KW-0067">ATP-binding</keyword>
<keyword evidence="9" id="KW-1185">Reference proteome</keyword>
<keyword evidence="4" id="KW-0347">Helicase</keyword>
<dbReference type="PANTHER" id="PTHR47959:SF1">
    <property type="entry name" value="ATP-DEPENDENT RNA HELICASE DBPA"/>
    <property type="match status" value="1"/>
</dbReference>
<accession>A0ABR3ETM7</accession>
<evidence type="ECO:0000313" key="9">
    <source>
        <dbReference type="Proteomes" id="UP001465976"/>
    </source>
</evidence>
<dbReference type="EMBL" id="JBAHYK010001951">
    <property type="protein sequence ID" value="KAL0566273.1"/>
    <property type="molecule type" value="Genomic_DNA"/>
</dbReference>
<evidence type="ECO:0000256" key="1">
    <source>
        <dbReference type="ARBA" id="ARBA00012552"/>
    </source>
</evidence>
<evidence type="ECO:0000256" key="2">
    <source>
        <dbReference type="ARBA" id="ARBA00022741"/>
    </source>
</evidence>
<feature type="domain" description="Helicase C-terminal" evidence="7">
    <location>
        <begin position="48"/>
        <end position="206"/>
    </location>
</feature>
<proteinExistence type="predicted"/>
<dbReference type="InterPro" id="IPR027417">
    <property type="entry name" value="P-loop_NTPase"/>
</dbReference>
<organism evidence="8 9">
    <name type="scientific">Marasmius crinis-equi</name>
    <dbReference type="NCBI Taxonomy" id="585013"/>
    <lineage>
        <taxon>Eukaryota</taxon>
        <taxon>Fungi</taxon>
        <taxon>Dikarya</taxon>
        <taxon>Basidiomycota</taxon>
        <taxon>Agaricomycotina</taxon>
        <taxon>Agaricomycetes</taxon>
        <taxon>Agaricomycetidae</taxon>
        <taxon>Agaricales</taxon>
        <taxon>Marasmiineae</taxon>
        <taxon>Marasmiaceae</taxon>
        <taxon>Marasmius</taxon>
    </lineage>
</organism>
<dbReference type="InterPro" id="IPR050079">
    <property type="entry name" value="DEAD_box_RNA_helicase"/>
</dbReference>
<protein>
    <recommendedName>
        <fullName evidence="1">RNA helicase</fullName>
        <ecNumber evidence="1">3.6.4.13</ecNumber>
    </recommendedName>
</protein>
<keyword evidence="3" id="KW-0378">Hydrolase</keyword>
<dbReference type="InterPro" id="IPR001650">
    <property type="entry name" value="Helicase_C-like"/>
</dbReference>
<evidence type="ECO:0000313" key="8">
    <source>
        <dbReference type="EMBL" id="KAL0566273.1"/>
    </source>
</evidence>
<dbReference type="Proteomes" id="UP001465976">
    <property type="component" value="Unassembled WGS sequence"/>
</dbReference>
<reference evidence="8 9" key="1">
    <citation type="submission" date="2024-02" db="EMBL/GenBank/DDBJ databases">
        <title>A draft genome for the cacao thread blight pathogen Marasmius crinis-equi.</title>
        <authorList>
            <person name="Cohen S.P."/>
            <person name="Baruah I.K."/>
            <person name="Amoako-Attah I."/>
            <person name="Bukari Y."/>
            <person name="Meinhardt L.W."/>
            <person name="Bailey B.A."/>
        </authorList>
    </citation>
    <scope>NUCLEOTIDE SEQUENCE [LARGE SCALE GENOMIC DNA]</scope>
    <source>
        <strain evidence="8 9">GH-76</strain>
    </source>
</reference>
<dbReference type="Gene3D" id="3.40.50.300">
    <property type="entry name" value="P-loop containing nucleotide triphosphate hydrolases"/>
    <property type="match status" value="1"/>
</dbReference>
<evidence type="ECO:0000256" key="4">
    <source>
        <dbReference type="ARBA" id="ARBA00022806"/>
    </source>
</evidence>
<dbReference type="SMART" id="SM00490">
    <property type="entry name" value="HELICc"/>
    <property type="match status" value="1"/>
</dbReference>